<gene>
    <name evidence="3" type="ORF">HIJ39_16565</name>
</gene>
<evidence type="ECO:0000259" key="2">
    <source>
        <dbReference type="Pfam" id="PF00535"/>
    </source>
</evidence>
<comment type="caution">
    <text evidence="3">The sequence shown here is derived from an EMBL/GenBank/DDBJ whole genome shotgun (WGS) entry which is preliminary data.</text>
</comment>
<feature type="region of interest" description="Disordered" evidence="1">
    <location>
        <begin position="300"/>
        <end position="319"/>
    </location>
</feature>
<evidence type="ECO:0000313" key="4">
    <source>
        <dbReference type="Proteomes" id="UP000533476"/>
    </source>
</evidence>
<keyword evidence="4" id="KW-1185">Reference proteome</keyword>
<evidence type="ECO:0000313" key="3">
    <source>
        <dbReference type="EMBL" id="NMP23948.1"/>
    </source>
</evidence>
<organism evidence="3 4">
    <name type="scientific">Sulfobacillus harzensis</name>
    <dbReference type="NCBI Taxonomy" id="2729629"/>
    <lineage>
        <taxon>Bacteria</taxon>
        <taxon>Bacillati</taxon>
        <taxon>Bacillota</taxon>
        <taxon>Clostridia</taxon>
        <taxon>Eubacteriales</taxon>
        <taxon>Clostridiales Family XVII. Incertae Sedis</taxon>
        <taxon>Sulfobacillus</taxon>
    </lineage>
</organism>
<accession>A0A7Y0L5Z9</accession>
<dbReference type="InterPro" id="IPR029044">
    <property type="entry name" value="Nucleotide-diphossugar_trans"/>
</dbReference>
<dbReference type="Pfam" id="PF00535">
    <property type="entry name" value="Glycos_transf_2"/>
    <property type="match status" value="1"/>
</dbReference>
<proteinExistence type="predicted"/>
<sequence length="319" mass="36543">MTPEASIIIPTRNRAKLLEQALRSALNQDCSSFEIVVADDASTDATPELLAVIDDPRVRAYRLTEKVSMQCNIWMALSMARGTYGVILSDDDLLEPEFLTHGLRVLRASKTPTFFISNYAHIDGDGNPMPDHGEVVGEGLYADPNFFLKRNMIPPCAALFPIEAIRSLGFVDNILFDWTWWNALCLSGLRVYVTDTRLAAYRIHSASVTGTTCESEWAQAVRDMYRLLLNRFGNNHELTRLYERAEARCQYWKSREQEELWSFLAYGFQHPSLEVLKLALMRWMPLDTINLMRHVLGRDTPRANQPSRREEERHETVLS</sequence>
<dbReference type="RefSeq" id="WP_169101640.1">
    <property type="nucleotide sequence ID" value="NZ_JABBVZ010000074.1"/>
</dbReference>
<dbReference type="Proteomes" id="UP000533476">
    <property type="component" value="Unassembled WGS sequence"/>
</dbReference>
<keyword evidence="3" id="KW-0808">Transferase</keyword>
<dbReference type="Gene3D" id="3.90.550.10">
    <property type="entry name" value="Spore Coat Polysaccharide Biosynthesis Protein SpsA, Chain A"/>
    <property type="match status" value="1"/>
</dbReference>
<reference evidence="3 4" key="1">
    <citation type="submission" date="2020-04" db="EMBL/GenBank/DDBJ databases">
        <authorList>
            <person name="Zhang R."/>
            <person name="Schippers A."/>
        </authorList>
    </citation>
    <scope>NUCLEOTIDE SEQUENCE [LARGE SCALE GENOMIC DNA]</scope>
    <source>
        <strain evidence="3 4">DSM 109850</strain>
    </source>
</reference>
<dbReference type="GO" id="GO:0016740">
    <property type="term" value="F:transferase activity"/>
    <property type="evidence" value="ECO:0007669"/>
    <property type="project" value="UniProtKB-KW"/>
</dbReference>
<evidence type="ECO:0000256" key="1">
    <source>
        <dbReference type="SAM" id="MobiDB-lite"/>
    </source>
</evidence>
<dbReference type="AlphaFoldDB" id="A0A7Y0L5Z9"/>
<name>A0A7Y0L5Z9_9FIRM</name>
<dbReference type="SUPFAM" id="SSF53448">
    <property type="entry name" value="Nucleotide-diphospho-sugar transferases"/>
    <property type="match status" value="1"/>
</dbReference>
<protein>
    <submittedName>
        <fullName evidence="3">Glycosyltransferase</fullName>
    </submittedName>
</protein>
<dbReference type="EMBL" id="JABBVZ010000074">
    <property type="protein sequence ID" value="NMP23948.1"/>
    <property type="molecule type" value="Genomic_DNA"/>
</dbReference>
<dbReference type="PANTHER" id="PTHR43685">
    <property type="entry name" value="GLYCOSYLTRANSFERASE"/>
    <property type="match status" value="1"/>
</dbReference>
<dbReference type="PANTHER" id="PTHR43685:SF2">
    <property type="entry name" value="GLYCOSYLTRANSFERASE 2-LIKE DOMAIN-CONTAINING PROTEIN"/>
    <property type="match status" value="1"/>
</dbReference>
<dbReference type="InterPro" id="IPR050834">
    <property type="entry name" value="Glycosyltransf_2"/>
</dbReference>
<dbReference type="InterPro" id="IPR001173">
    <property type="entry name" value="Glyco_trans_2-like"/>
</dbReference>
<feature type="domain" description="Glycosyltransferase 2-like" evidence="2">
    <location>
        <begin position="6"/>
        <end position="155"/>
    </location>
</feature>